<keyword evidence="2" id="KW-1185">Reference proteome</keyword>
<reference evidence="1 2" key="1">
    <citation type="submission" date="2007-03" db="EMBL/GenBank/DDBJ databases">
        <authorList>
            <person name="Stal L."/>
            <person name="Ferriera S."/>
            <person name="Johnson J."/>
            <person name="Kravitz S."/>
            <person name="Beeson K."/>
            <person name="Sutton G."/>
            <person name="Rogers Y.-H."/>
            <person name="Friedman R."/>
            <person name="Frazier M."/>
            <person name="Venter J.C."/>
        </authorList>
    </citation>
    <scope>NUCLEOTIDE SEQUENCE [LARGE SCALE GENOMIC DNA]</scope>
    <source>
        <strain evidence="1 2">CCY0110</strain>
    </source>
</reference>
<protein>
    <submittedName>
        <fullName evidence="1">Uncharacterized protein</fullName>
    </submittedName>
</protein>
<name>A3IJ01_9CHRO</name>
<sequence length="33" mass="4061">MVNKQFRTRFQHRILGKLSKTIGRYKNHENPFD</sequence>
<dbReference type="AlphaFoldDB" id="A3IJ01"/>
<accession>A3IJ01</accession>
<evidence type="ECO:0000313" key="2">
    <source>
        <dbReference type="Proteomes" id="UP000003781"/>
    </source>
</evidence>
<dbReference type="EMBL" id="AAXW01000002">
    <property type="protein sequence ID" value="EAZ93783.1"/>
    <property type="molecule type" value="Genomic_DNA"/>
</dbReference>
<evidence type="ECO:0000313" key="1">
    <source>
        <dbReference type="EMBL" id="EAZ93783.1"/>
    </source>
</evidence>
<organism evidence="1 2">
    <name type="scientific">Crocosphaera chwakensis CCY0110</name>
    <dbReference type="NCBI Taxonomy" id="391612"/>
    <lineage>
        <taxon>Bacteria</taxon>
        <taxon>Bacillati</taxon>
        <taxon>Cyanobacteriota</taxon>
        <taxon>Cyanophyceae</taxon>
        <taxon>Oscillatoriophycideae</taxon>
        <taxon>Chroococcales</taxon>
        <taxon>Aphanothecaceae</taxon>
        <taxon>Crocosphaera</taxon>
        <taxon>Crocosphaera chwakensis</taxon>
    </lineage>
</organism>
<gene>
    <name evidence="1" type="ORF">CY0110_18347</name>
</gene>
<proteinExistence type="predicted"/>
<comment type="caution">
    <text evidence="1">The sequence shown here is derived from an EMBL/GenBank/DDBJ whole genome shotgun (WGS) entry which is preliminary data.</text>
</comment>
<dbReference type="Proteomes" id="UP000003781">
    <property type="component" value="Unassembled WGS sequence"/>
</dbReference>